<gene>
    <name evidence="1" type="ORF">SDC9_131209</name>
</gene>
<accession>A0A645D4Y5</accession>
<proteinExistence type="predicted"/>
<comment type="caution">
    <text evidence="1">The sequence shown here is derived from an EMBL/GenBank/DDBJ whole genome shotgun (WGS) entry which is preliminary data.</text>
</comment>
<sequence>MNKHSNFEHKHWTSSQLSYPHLFEPTPGVIWVTTEAGSLRAKITEDFFEKDN</sequence>
<protein>
    <submittedName>
        <fullName evidence="1">Uncharacterized protein</fullName>
    </submittedName>
</protein>
<organism evidence="1">
    <name type="scientific">bioreactor metagenome</name>
    <dbReference type="NCBI Taxonomy" id="1076179"/>
    <lineage>
        <taxon>unclassified sequences</taxon>
        <taxon>metagenomes</taxon>
        <taxon>ecological metagenomes</taxon>
    </lineage>
</organism>
<reference evidence="1" key="1">
    <citation type="submission" date="2019-08" db="EMBL/GenBank/DDBJ databases">
        <authorList>
            <person name="Kucharzyk K."/>
            <person name="Murdoch R.W."/>
            <person name="Higgins S."/>
            <person name="Loffler F."/>
        </authorList>
    </citation>
    <scope>NUCLEOTIDE SEQUENCE</scope>
</reference>
<dbReference type="AlphaFoldDB" id="A0A645D4Y5"/>
<dbReference type="EMBL" id="VSSQ01032765">
    <property type="protein sequence ID" value="MPM84138.1"/>
    <property type="molecule type" value="Genomic_DNA"/>
</dbReference>
<name>A0A645D4Y5_9ZZZZ</name>
<evidence type="ECO:0000313" key="1">
    <source>
        <dbReference type="EMBL" id="MPM84138.1"/>
    </source>
</evidence>